<dbReference type="NCBIfam" id="TIGR04183">
    <property type="entry name" value="Por_Secre_tail"/>
    <property type="match status" value="1"/>
</dbReference>
<feature type="domain" description="Secretion system C-terminal sorting" evidence="1">
    <location>
        <begin position="37"/>
        <end position="103"/>
    </location>
</feature>
<keyword evidence="3" id="KW-1185">Reference proteome</keyword>
<dbReference type="RefSeq" id="WP_196957430.1">
    <property type="nucleotide sequence ID" value="NZ_JADWYK010000027.1"/>
</dbReference>
<dbReference type="EMBL" id="JADWYK010000027">
    <property type="protein sequence ID" value="MBG8556412.1"/>
    <property type="molecule type" value="Genomic_DNA"/>
</dbReference>
<gene>
    <name evidence="2" type="ORF">I5L79_22895</name>
</gene>
<proteinExistence type="predicted"/>
<dbReference type="Pfam" id="PF18962">
    <property type="entry name" value="Por_Secre_tail"/>
    <property type="match status" value="1"/>
</dbReference>
<accession>A0ABS0L9X5</accession>
<reference evidence="2 3" key="1">
    <citation type="submission" date="2020-11" db="EMBL/GenBank/DDBJ databases">
        <title>Hymenobacter sp.</title>
        <authorList>
            <person name="Kim M.K."/>
        </authorList>
    </citation>
    <scope>NUCLEOTIDE SEQUENCE [LARGE SCALE GENOMIC DNA]</scope>
    <source>
        <strain evidence="2 3">BT594</strain>
    </source>
</reference>
<organism evidence="2 3">
    <name type="scientific">Hymenobacter guriensis</name>
    <dbReference type="NCBI Taxonomy" id="2793065"/>
    <lineage>
        <taxon>Bacteria</taxon>
        <taxon>Pseudomonadati</taxon>
        <taxon>Bacteroidota</taxon>
        <taxon>Cytophagia</taxon>
        <taxon>Cytophagales</taxon>
        <taxon>Hymenobacteraceae</taxon>
        <taxon>Hymenobacter</taxon>
    </lineage>
</organism>
<comment type="caution">
    <text evidence="2">The sequence shown here is derived from an EMBL/GenBank/DDBJ whole genome shotgun (WGS) entry which is preliminary data.</text>
</comment>
<evidence type="ECO:0000313" key="2">
    <source>
        <dbReference type="EMBL" id="MBG8556412.1"/>
    </source>
</evidence>
<dbReference type="InterPro" id="IPR026444">
    <property type="entry name" value="Secre_tail"/>
</dbReference>
<dbReference type="Proteomes" id="UP000601099">
    <property type="component" value="Unassembled WGS sequence"/>
</dbReference>
<protein>
    <submittedName>
        <fullName evidence="2">T9SS type A sorting domain-containing protein</fullName>
    </submittedName>
</protein>
<feature type="non-terminal residue" evidence="2">
    <location>
        <position position="1"/>
    </location>
</feature>
<name>A0ABS0L9X5_9BACT</name>
<evidence type="ECO:0000313" key="3">
    <source>
        <dbReference type="Proteomes" id="UP000601099"/>
    </source>
</evidence>
<evidence type="ECO:0000259" key="1">
    <source>
        <dbReference type="Pfam" id="PF18962"/>
    </source>
</evidence>
<sequence length="107" mass="11532">IYAQTGGWNINWVRITKAAGARTALAAKNSAESGLEVYPNPATSQLHVVSKLNLAGSRYSLVDARGRQVGSGTLEKGSVNVADLKTGIYQLIITTKDEQQITRRFAK</sequence>